<protein>
    <recommendedName>
        <fullName evidence="4">Extracellular protein</fullName>
    </recommendedName>
</protein>
<dbReference type="EMBL" id="JQCF01000025">
    <property type="protein sequence ID" value="KRN98284.1"/>
    <property type="molecule type" value="Genomic_DNA"/>
</dbReference>
<comment type="caution">
    <text evidence="2">The sequence shown here is derived from an EMBL/GenBank/DDBJ whole genome shotgun (WGS) entry which is preliminary data.</text>
</comment>
<reference evidence="2 3" key="1">
    <citation type="journal article" date="2015" name="Genome Announc.">
        <title>Expanding the biotechnology potential of lactobacilli through comparative genomics of 213 strains and associated genera.</title>
        <authorList>
            <person name="Sun Z."/>
            <person name="Harris H.M."/>
            <person name="McCann A."/>
            <person name="Guo C."/>
            <person name="Argimon S."/>
            <person name="Zhang W."/>
            <person name="Yang X."/>
            <person name="Jeffery I.B."/>
            <person name="Cooney J.C."/>
            <person name="Kagawa T.F."/>
            <person name="Liu W."/>
            <person name="Song Y."/>
            <person name="Salvetti E."/>
            <person name="Wrobel A."/>
            <person name="Rasinkangas P."/>
            <person name="Parkhill J."/>
            <person name="Rea M.C."/>
            <person name="O'Sullivan O."/>
            <person name="Ritari J."/>
            <person name="Douillard F.P."/>
            <person name="Paul Ross R."/>
            <person name="Yang R."/>
            <person name="Briner A.E."/>
            <person name="Felis G.E."/>
            <person name="de Vos W.M."/>
            <person name="Barrangou R."/>
            <person name="Klaenhammer T.R."/>
            <person name="Caufield P.W."/>
            <person name="Cui Y."/>
            <person name="Zhang H."/>
            <person name="O'Toole P.W."/>
        </authorList>
    </citation>
    <scope>NUCLEOTIDE SEQUENCE [LARGE SCALE GENOMIC DNA]</scope>
    <source>
        <strain evidence="2 3">DSM 24716</strain>
    </source>
</reference>
<dbReference type="PATRIC" id="fig|993692.3.peg.1305"/>
<evidence type="ECO:0008006" key="4">
    <source>
        <dbReference type="Google" id="ProtNLM"/>
    </source>
</evidence>
<evidence type="ECO:0000313" key="3">
    <source>
        <dbReference type="Proteomes" id="UP000051006"/>
    </source>
</evidence>
<dbReference type="SUPFAM" id="SSF49899">
    <property type="entry name" value="Concanavalin A-like lectins/glucanases"/>
    <property type="match status" value="1"/>
</dbReference>
<gene>
    <name evidence="2" type="ORF">IV57_GL001285</name>
</gene>
<dbReference type="STRING" id="993692.IV57_GL001285"/>
<keyword evidence="3" id="KW-1185">Reference proteome</keyword>
<evidence type="ECO:0000313" key="2">
    <source>
        <dbReference type="EMBL" id="KRN98284.1"/>
    </source>
</evidence>
<dbReference type="InterPro" id="IPR013320">
    <property type="entry name" value="ConA-like_dom_sf"/>
</dbReference>
<dbReference type="AlphaFoldDB" id="A0A0R2LFM3"/>
<name>A0A0R2LFM3_9LACO</name>
<evidence type="ECO:0000256" key="1">
    <source>
        <dbReference type="SAM" id="MobiDB-lite"/>
    </source>
</evidence>
<dbReference type="Gene3D" id="2.60.120.200">
    <property type="match status" value="1"/>
</dbReference>
<organism evidence="2 3">
    <name type="scientific">Companilactobacillus kimchiensis</name>
    <dbReference type="NCBI Taxonomy" id="993692"/>
    <lineage>
        <taxon>Bacteria</taxon>
        <taxon>Bacillati</taxon>
        <taxon>Bacillota</taxon>
        <taxon>Bacilli</taxon>
        <taxon>Lactobacillales</taxon>
        <taxon>Lactobacillaceae</taxon>
        <taxon>Companilactobacillus</taxon>
    </lineage>
</organism>
<accession>A0A0R2LFM3</accession>
<dbReference type="Proteomes" id="UP000051006">
    <property type="component" value="Unassembled WGS sequence"/>
</dbReference>
<proteinExistence type="predicted"/>
<feature type="region of interest" description="Disordered" evidence="1">
    <location>
        <begin position="480"/>
        <end position="500"/>
    </location>
</feature>
<sequence>MIGLFSTLSFNYTTILATPTSLSNILGKSAAVPDGIKDLSDWFNVGQYPIPTGNTNSGAILEPGSSTNSSKQAVVKISKYGHQSTVAAVWSKRDQARSDTDNQNYIDVNRRQTMSMWLYFGGDVVNPNNGDGMAFVLQNSGPNAFNSSDAYGVTGSGIGGETLGVWGSVLKNSNDTVQKENNTSKLIAGRAIQNSWALEFDTFSNMNRGGYDSNFDSVLTSGADHIASGFPASPYTYDISSPNGPIMRHTGLIQNRNNTHLLTDQKWHHLTVTWEPANVAVNNGDSGQSYPQIIYNFNDKNLDGTPNSNAVSQTIPIQEKDAAGNVISNDPFHLNGSNKLYWGFTGSTGEASETNLIIFESIPSIVEANLTSSLYDVTQDNREVTTGGTSQANSVNDGDELALTYNPKYVSGSKPWSNIIANIDLPTNITYKNATVTYNNDTTPTETFTLTGDQTNIKHTLTKALDLNDNPNATVTIYGTAKSSNGTDGKPLETTSVSSTHASFNGDNSYNDVMTTPFKIVQPKKINLTATDTINQSIKIGDGITLGGKVAYNTSTTVDPNNFQVYATINGQKSKIATSMSSILDSNSNDTFHFPISTNDLKDGSNDIVFTVEDDYHNVSNQIEYHITVVGSLLLTTANTSSFKSVNSYPTDRTIGRSDDWNVYITDERPKNSSWTLQAEASELVNKGDKTAKWNNGGLIFVDKNGNQKSLYNNLTTIATGTKSLDGAQTSQISKQWLANQGILLKQSTYQISGTYQGKITWTISDGIKN</sequence>